<dbReference type="EMBL" id="FLUL01000001">
    <property type="protein sequence ID" value="SBV96383.1"/>
    <property type="molecule type" value="Genomic_DNA"/>
</dbReference>
<evidence type="ECO:0000256" key="4">
    <source>
        <dbReference type="PIRSR" id="PIRSR005384-2"/>
    </source>
</evidence>
<feature type="binding site" evidence="4">
    <location>
        <position position="140"/>
    </location>
    <ligand>
        <name>D-ribulose 5-phosphate</name>
        <dbReference type="ChEBI" id="CHEBI:58121"/>
    </ligand>
</feature>
<feature type="binding site" evidence="4">
    <location>
        <position position="107"/>
    </location>
    <ligand>
        <name>D-ribulose 5-phosphate</name>
        <dbReference type="ChEBI" id="CHEBI:58121"/>
    </ligand>
</feature>
<dbReference type="GO" id="GO:0004751">
    <property type="term" value="F:ribose-5-phosphate isomerase activity"/>
    <property type="evidence" value="ECO:0007669"/>
    <property type="project" value="TreeGrafter"/>
</dbReference>
<dbReference type="PANTHER" id="PTHR30345:SF0">
    <property type="entry name" value="DNA DAMAGE-REPAIR_TOLERATION PROTEIN DRT102"/>
    <property type="match status" value="1"/>
</dbReference>
<comment type="similarity">
    <text evidence="1">Belongs to the LacAB/RpiB family.</text>
</comment>
<evidence type="ECO:0000256" key="3">
    <source>
        <dbReference type="PIRSR" id="PIRSR005384-1"/>
    </source>
</evidence>
<name>A0A212JAA9_9BACT</name>
<feature type="active site" description="Proton donor" evidence="3">
    <location>
        <position position="106"/>
    </location>
</feature>
<feature type="active site" description="Proton acceptor" evidence="3">
    <location>
        <position position="73"/>
    </location>
</feature>
<feature type="binding site" evidence="4">
    <location>
        <position position="144"/>
    </location>
    <ligand>
        <name>D-ribulose 5-phosphate</name>
        <dbReference type="ChEBI" id="CHEBI:58121"/>
    </ligand>
</feature>
<dbReference type="InterPro" id="IPR004785">
    <property type="entry name" value="RpiB"/>
</dbReference>
<dbReference type="SUPFAM" id="SSF89623">
    <property type="entry name" value="Ribose/Galactose isomerase RpiB/AlsB"/>
    <property type="match status" value="1"/>
</dbReference>
<reference evidence="5" key="1">
    <citation type="submission" date="2016-04" db="EMBL/GenBank/DDBJ databases">
        <authorList>
            <person name="Evans L.H."/>
            <person name="Alamgir A."/>
            <person name="Owens N."/>
            <person name="Weber N.D."/>
            <person name="Virtaneva K."/>
            <person name="Barbian K."/>
            <person name="Babar A."/>
            <person name="Rosenke K."/>
        </authorList>
    </citation>
    <scope>NUCLEOTIDE SEQUENCE</scope>
    <source>
        <strain evidence="5">86-2</strain>
    </source>
</reference>
<dbReference type="PIRSF" id="PIRSF005384">
    <property type="entry name" value="RpiB_LacA_B"/>
    <property type="match status" value="1"/>
</dbReference>
<accession>A0A212JAA9</accession>
<dbReference type="NCBIfam" id="NF004051">
    <property type="entry name" value="PRK05571.1"/>
    <property type="match status" value="1"/>
</dbReference>
<protein>
    <submittedName>
        <fullName evidence="5">Ribose 5-phosphate isomerase B</fullName>
    </submittedName>
</protein>
<keyword evidence="2 5" id="KW-0413">Isomerase</keyword>
<dbReference type="PANTHER" id="PTHR30345">
    <property type="entry name" value="RIBOSE-5-PHOSPHATE ISOMERASE B"/>
    <property type="match status" value="1"/>
</dbReference>
<dbReference type="GO" id="GO:0019316">
    <property type="term" value="P:D-allose catabolic process"/>
    <property type="evidence" value="ECO:0007669"/>
    <property type="project" value="TreeGrafter"/>
</dbReference>
<evidence type="ECO:0000313" key="5">
    <source>
        <dbReference type="EMBL" id="SBV96383.1"/>
    </source>
</evidence>
<evidence type="ECO:0000256" key="2">
    <source>
        <dbReference type="ARBA" id="ARBA00023235"/>
    </source>
</evidence>
<dbReference type="NCBIfam" id="TIGR00689">
    <property type="entry name" value="rpiB_lacA_lacB"/>
    <property type="match status" value="1"/>
</dbReference>
<feature type="binding site" evidence="4">
    <location>
        <position position="117"/>
    </location>
    <ligand>
        <name>D-ribulose 5-phosphate</name>
        <dbReference type="ChEBI" id="CHEBI:58121"/>
    </ligand>
</feature>
<organism evidence="5">
    <name type="scientific">uncultured Dysgonomonas sp</name>
    <dbReference type="NCBI Taxonomy" id="206096"/>
    <lineage>
        <taxon>Bacteria</taxon>
        <taxon>Pseudomonadati</taxon>
        <taxon>Bacteroidota</taxon>
        <taxon>Bacteroidia</taxon>
        <taxon>Bacteroidales</taxon>
        <taxon>Dysgonomonadaceae</taxon>
        <taxon>Dysgonomonas</taxon>
        <taxon>environmental samples</taxon>
    </lineage>
</organism>
<dbReference type="GO" id="GO:0009052">
    <property type="term" value="P:pentose-phosphate shunt, non-oxidative branch"/>
    <property type="evidence" value="ECO:0007669"/>
    <property type="project" value="TreeGrafter"/>
</dbReference>
<feature type="binding site" evidence="4">
    <location>
        <begin position="74"/>
        <end position="78"/>
    </location>
    <ligand>
        <name>D-ribulose 5-phosphate</name>
        <dbReference type="ChEBI" id="CHEBI:58121"/>
    </ligand>
</feature>
<dbReference type="InterPro" id="IPR003500">
    <property type="entry name" value="RpiB_LacA_LacB"/>
</dbReference>
<dbReference type="AlphaFoldDB" id="A0A212JAA9"/>
<dbReference type="Gene3D" id="3.40.1400.10">
    <property type="entry name" value="Sugar-phosphate isomerase, RpiB/LacA/LacB"/>
    <property type="match status" value="1"/>
</dbReference>
<dbReference type="Pfam" id="PF02502">
    <property type="entry name" value="LacAB_rpiB"/>
    <property type="match status" value="1"/>
</dbReference>
<sequence>MTITIEGDKPIGLASDHAGYSIKQYIISLFDQQGVKYIDYGTYSTESTDYSDYGHKLGTAIDNGECDFGVAVCGTGNGINMTLNKHKKVRSALCWNVEITQLARAHNNANVLALPGRMISPEEASQMVEAFFNTPFEGGRHQRRIDKIPCI</sequence>
<evidence type="ECO:0000256" key="1">
    <source>
        <dbReference type="ARBA" id="ARBA00008754"/>
    </source>
</evidence>
<proteinExistence type="inferred from homology"/>
<gene>
    <name evidence="5" type="ORF">KL86DYS2_11084</name>
</gene>
<dbReference type="RefSeq" id="WP_296947948.1">
    <property type="nucleotide sequence ID" value="NZ_LT599021.1"/>
</dbReference>
<dbReference type="NCBIfam" id="TIGR01120">
    <property type="entry name" value="rpiB"/>
    <property type="match status" value="1"/>
</dbReference>
<dbReference type="InterPro" id="IPR036569">
    <property type="entry name" value="RpiB_LacA_LacB_sf"/>
</dbReference>
<feature type="binding site" evidence="4">
    <location>
        <begin position="16"/>
        <end position="17"/>
    </location>
    <ligand>
        <name>D-ribulose 5-phosphate</name>
        <dbReference type="ChEBI" id="CHEBI:58121"/>
    </ligand>
</feature>